<evidence type="ECO:0000256" key="4">
    <source>
        <dbReference type="ARBA" id="ARBA00022833"/>
    </source>
</evidence>
<dbReference type="InterPro" id="IPR011059">
    <property type="entry name" value="Metal-dep_hydrolase_composite"/>
</dbReference>
<accession>A0A1A0DER7</accession>
<dbReference type="GO" id="GO:0046872">
    <property type="term" value="F:metal ion binding"/>
    <property type="evidence" value="ECO:0007669"/>
    <property type="project" value="UniProtKB-KW"/>
</dbReference>
<evidence type="ECO:0000256" key="3">
    <source>
        <dbReference type="ARBA" id="ARBA00022801"/>
    </source>
</evidence>
<dbReference type="InterPro" id="IPR050287">
    <property type="entry name" value="MTA/SAH_deaminase"/>
</dbReference>
<dbReference type="Gene3D" id="3.20.20.140">
    <property type="entry name" value="Metal-dependent hydrolases"/>
    <property type="match status" value="1"/>
</dbReference>
<dbReference type="SUPFAM" id="SSF51338">
    <property type="entry name" value="Composite domain of metallo-dependent hydrolases"/>
    <property type="match status" value="1"/>
</dbReference>
<dbReference type="eggNOG" id="COG0402">
    <property type="taxonomic scope" value="Bacteria"/>
</dbReference>
<dbReference type="EC" id="3.5.4.32" evidence="6"/>
<dbReference type="CDD" id="cd01298">
    <property type="entry name" value="ATZ_TRZ_like"/>
    <property type="match status" value="1"/>
</dbReference>
<dbReference type="GO" id="GO:0102127">
    <property type="term" value="F:8-oxoguanine deaminase activity"/>
    <property type="evidence" value="ECO:0007669"/>
    <property type="project" value="UniProtKB-EC"/>
</dbReference>
<evidence type="ECO:0000256" key="1">
    <source>
        <dbReference type="ARBA" id="ARBA00006745"/>
    </source>
</evidence>
<reference evidence="6 7" key="1">
    <citation type="submission" date="2016-05" db="EMBL/GenBank/DDBJ databases">
        <title>Genome sequencing of Acetobacter pasteurianus strain SRCM100623.</title>
        <authorList>
            <person name="Song Y.R."/>
        </authorList>
    </citation>
    <scope>NUCLEOTIDE SEQUENCE [LARGE SCALE GENOMIC DNA]</scope>
    <source>
        <strain evidence="6 7">SRCM100623</strain>
    </source>
</reference>
<dbReference type="Gene3D" id="2.30.40.10">
    <property type="entry name" value="Urease, subunit C, domain 1"/>
    <property type="match status" value="1"/>
</dbReference>
<dbReference type="PATRIC" id="fig|438.15.peg.1886"/>
<dbReference type="InterPro" id="IPR006680">
    <property type="entry name" value="Amidohydro-rel"/>
</dbReference>
<dbReference type="FunFam" id="3.20.20.140:FF:000014">
    <property type="entry name" value="5-methylthioadenosine/S-adenosylhomocysteine deaminase"/>
    <property type="match status" value="1"/>
</dbReference>
<dbReference type="NCBIfam" id="NF006055">
    <property type="entry name" value="PRK08203.1"/>
    <property type="match status" value="1"/>
</dbReference>
<dbReference type="AlphaFoldDB" id="A0A1A0DER7"/>
<keyword evidence="3 6" id="KW-0378">Hydrolase</keyword>
<sequence length="457" mass="49576">MMSRRYLLKNALCLVTMDDARQELKNGWIVTEGRQIVALGGMEDPHPPADEVLDMSGHVVMPGMVNTHHHMYQSLTRVIPQAQDASLFQWLQTLYPIWARLTPEMIKASTHTAMAELLMSGCTTTSDHLYLFPNGCRLDDEIEAGLEMGMRFHACRGSMSVGESAGGLPPDSLVEKEPDILRDTLRVIETYHDPEPLAMLTVGGAPCSPFSVSPELMRDMAELARNTGTRLHTHLAENQHDVAYSKERFGQTPAEYAEDVGWVGADVWHAHCVKLDTAGMARFGQTGTGIAHCPCSNMRLASGIAPVGAMQQHGIPVGLGVDGSASNDGASILAEARQAMLVSRLLSAQDEQAMMLKARDVLALATRGGARVLGRTDIGQLTVGKAADIIAFDMRKLEYTGALSDPVAALVFCTPSSVAFNMVNGKVLIQDGHFTKLDVGMVIEQHNRLAQKLYEGS</sequence>
<feature type="domain" description="Amidohydrolase-related" evidence="5">
    <location>
        <begin position="59"/>
        <end position="427"/>
    </location>
</feature>
<dbReference type="PANTHER" id="PTHR43794:SF11">
    <property type="entry name" value="AMIDOHYDROLASE-RELATED DOMAIN-CONTAINING PROTEIN"/>
    <property type="match status" value="1"/>
</dbReference>
<keyword evidence="2" id="KW-0479">Metal-binding</keyword>
<dbReference type="EMBL" id="LYUD01000099">
    <property type="protein sequence ID" value="OAZ73147.1"/>
    <property type="molecule type" value="Genomic_DNA"/>
</dbReference>
<protein>
    <submittedName>
        <fullName evidence="6">8-oxoguanine deaminase</fullName>
        <ecNumber evidence="6">3.5.4.32</ecNumber>
    </submittedName>
</protein>
<gene>
    <name evidence="6" type="ORF">SRCM100623_01693</name>
</gene>
<evidence type="ECO:0000259" key="5">
    <source>
        <dbReference type="Pfam" id="PF01979"/>
    </source>
</evidence>
<dbReference type="PANTHER" id="PTHR43794">
    <property type="entry name" value="AMINOHYDROLASE SSNA-RELATED"/>
    <property type="match status" value="1"/>
</dbReference>
<evidence type="ECO:0000313" key="6">
    <source>
        <dbReference type="EMBL" id="OAZ73147.1"/>
    </source>
</evidence>
<dbReference type="RefSeq" id="WP_196767375.1">
    <property type="nucleotide sequence ID" value="NZ_LYUD01000099.1"/>
</dbReference>
<dbReference type="Pfam" id="PF01979">
    <property type="entry name" value="Amidohydro_1"/>
    <property type="match status" value="1"/>
</dbReference>
<dbReference type="InterPro" id="IPR032466">
    <property type="entry name" value="Metal_Hydrolase"/>
</dbReference>
<dbReference type="SUPFAM" id="SSF51556">
    <property type="entry name" value="Metallo-dependent hydrolases"/>
    <property type="match status" value="1"/>
</dbReference>
<comment type="caution">
    <text evidence="6">The sequence shown here is derived from an EMBL/GenBank/DDBJ whole genome shotgun (WGS) entry which is preliminary data.</text>
</comment>
<keyword evidence="4" id="KW-0862">Zinc</keyword>
<dbReference type="GO" id="GO:0019239">
    <property type="term" value="F:deaminase activity"/>
    <property type="evidence" value="ECO:0007669"/>
    <property type="project" value="UniProtKB-ARBA"/>
</dbReference>
<comment type="similarity">
    <text evidence="1">Belongs to the metallo-dependent hydrolases superfamily. ATZ/TRZ family.</text>
</comment>
<evidence type="ECO:0000256" key="2">
    <source>
        <dbReference type="ARBA" id="ARBA00022723"/>
    </source>
</evidence>
<name>A0A1A0DER7_ACEPA</name>
<organism evidence="6 7">
    <name type="scientific">Acetobacter pasteurianus</name>
    <name type="common">Acetobacter turbidans</name>
    <dbReference type="NCBI Taxonomy" id="438"/>
    <lineage>
        <taxon>Bacteria</taxon>
        <taxon>Pseudomonadati</taxon>
        <taxon>Pseudomonadota</taxon>
        <taxon>Alphaproteobacteria</taxon>
        <taxon>Acetobacterales</taxon>
        <taxon>Acetobacteraceae</taxon>
        <taxon>Acetobacter</taxon>
    </lineage>
</organism>
<evidence type="ECO:0000313" key="7">
    <source>
        <dbReference type="Proteomes" id="UP000093796"/>
    </source>
</evidence>
<dbReference type="Proteomes" id="UP000093796">
    <property type="component" value="Unassembled WGS sequence"/>
</dbReference>
<proteinExistence type="inferred from homology"/>